<feature type="compositionally biased region" description="Low complexity" evidence="1">
    <location>
        <begin position="230"/>
        <end position="248"/>
    </location>
</feature>
<feature type="compositionally biased region" description="Polar residues" evidence="1">
    <location>
        <begin position="1"/>
        <end position="11"/>
    </location>
</feature>
<evidence type="ECO:0000313" key="3">
    <source>
        <dbReference type="Proteomes" id="UP000007796"/>
    </source>
</evidence>
<organism evidence="3">
    <name type="scientific">Grosmannia clavigera (strain kw1407 / UAMH 11150)</name>
    <name type="common">Blue stain fungus</name>
    <name type="synonym">Graphiocladiella clavigera</name>
    <dbReference type="NCBI Taxonomy" id="655863"/>
    <lineage>
        <taxon>Eukaryota</taxon>
        <taxon>Fungi</taxon>
        <taxon>Dikarya</taxon>
        <taxon>Ascomycota</taxon>
        <taxon>Pezizomycotina</taxon>
        <taxon>Sordariomycetes</taxon>
        <taxon>Sordariomycetidae</taxon>
        <taxon>Ophiostomatales</taxon>
        <taxon>Ophiostomataceae</taxon>
        <taxon>Leptographium</taxon>
    </lineage>
</organism>
<feature type="compositionally biased region" description="Basic and acidic residues" evidence="1">
    <location>
        <begin position="44"/>
        <end position="56"/>
    </location>
</feature>
<protein>
    <submittedName>
        <fullName evidence="2">Uncharacterized protein</fullName>
    </submittedName>
</protein>
<dbReference type="STRING" id="655863.F0XSX4"/>
<sequence length="473" mass="52285">MATATLISPNTPYYPHHPTSFPSGGYHGGHSQNHGPSSMISPVESRRTPDDHEPPHRQSLPSIQEVIGKGPSGSYSSSAQPPPPTSIPQQSLPSPFSTNVPARPFPSEPILDRQPSPRILHRTGSSSSLYGARPDTFPNSMRSHFPGRSLVGAHPSPPPNIDTQPGLSPVSQQHHQLQQGQQLPQPMHPHNHQYQYPPQRERDPKPKHDDGPSHLGAYSHASSQNPYASQQQQQQQPPPQQQQQLPLPSAQTPVSGSYPVSPRHAGPRSLPSPFEPQQPHCLADGSPEFSRNRTSRYDQTVNRHFEAWSYAEYLSKIGTNSRTIYNFAEAFGSIAREEHSPQPMPGRMPSDREVCDMINNAEWLKTMLEHLRSIVQQTVVNDRGSNNSVRQKTQSFDDSDTPIYGDPSGKPYNTLNEVKKRRGPPVQPELTLFNSVPPHQDDATVATALTLQNGDGDPTALAHPVQRLWSSLR</sequence>
<dbReference type="Proteomes" id="UP000007796">
    <property type="component" value="Unassembled WGS sequence"/>
</dbReference>
<gene>
    <name evidence="2" type="ORF">CMQ_5543</name>
</gene>
<dbReference type="RefSeq" id="XP_014168605.1">
    <property type="nucleotide sequence ID" value="XM_014313130.1"/>
</dbReference>
<feature type="compositionally biased region" description="Polar residues" evidence="1">
    <location>
        <begin position="30"/>
        <end position="40"/>
    </location>
</feature>
<accession>F0XSX4</accession>
<keyword evidence="3" id="KW-1185">Reference proteome</keyword>
<feature type="region of interest" description="Disordered" evidence="1">
    <location>
        <begin position="1"/>
        <end position="292"/>
    </location>
</feature>
<feature type="compositionally biased region" description="Polar residues" evidence="1">
    <location>
        <begin position="382"/>
        <end position="396"/>
    </location>
</feature>
<evidence type="ECO:0000256" key="1">
    <source>
        <dbReference type="SAM" id="MobiDB-lite"/>
    </source>
</evidence>
<dbReference type="AlphaFoldDB" id="F0XSX4"/>
<feature type="compositionally biased region" description="Polar residues" evidence="1">
    <location>
        <begin position="161"/>
        <end position="171"/>
    </location>
</feature>
<evidence type="ECO:0000313" key="2">
    <source>
        <dbReference type="EMBL" id="EFW99122.1"/>
    </source>
</evidence>
<dbReference type="OrthoDB" id="2162994at2759"/>
<dbReference type="eggNOG" id="KOG1601">
    <property type="taxonomic scope" value="Eukaryota"/>
</dbReference>
<feature type="compositionally biased region" description="Basic and acidic residues" evidence="1">
    <location>
        <begin position="199"/>
        <end position="212"/>
    </location>
</feature>
<name>F0XSX4_GROCL</name>
<dbReference type="EMBL" id="GL629997">
    <property type="protein sequence ID" value="EFW99122.1"/>
    <property type="molecule type" value="Genomic_DNA"/>
</dbReference>
<feature type="compositionally biased region" description="Low complexity" evidence="1">
    <location>
        <begin position="172"/>
        <end position="185"/>
    </location>
</feature>
<dbReference type="GeneID" id="25978877"/>
<feature type="region of interest" description="Disordered" evidence="1">
    <location>
        <begin position="382"/>
        <end position="424"/>
    </location>
</feature>
<dbReference type="InParanoid" id="F0XSX4"/>
<reference evidence="2 3" key="1">
    <citation type="journal article" date="2011" name="Proc. Natl. Acad. Sci. U.S.A.">
        <title>Genome and transcriptome analyses of the mountain pine beetle-fungal symbiont Grosmannia clavigera, a lodgepole pine pathogen.</title>
        <authorList>
            <person name="DiGuistini S."/>
            <person name="Wang Y."/>
            <person name="Liao N.Y."/>
            <person name="Taylor G."/>
            <person name="Tanguay P."/>
            <person name="Feau N."/>
            <person name="Henrissat B."/>
            <person name="Chan S.K."/>
            <person name="Hesse-Orce U."/>
            <person name="Alamouti S.M."/>
            <person name="Tsui C.K.M."/>
            <person name="Docking R.T."/>
            <person name="Levasseur A."/>
            <person name="Haridas S."/>
            <person name="Robertson G."/>
            <person name="Birol I."/>
            <person name="Holt R.A."/>
            <person name="Marra M.A."/>
            <person name="Hamelin R.C."/>
            <person name="Hirst M."/>
            <person name="Jones S.J.M."/>
            <person name="Bohlmann J."/>
            <person name="Breuil C."/>
        </authorList>
    </citation>
    <scope>NUCLEOTIDE SEQUENCE [LARGE SCALE GENOMIC DNA]</scope>
    <source>
        <strain evidence="3">kw1407 / UAMH 11150</strain>
    </source>
</reference>
<feature type="compositionally biased region" description="Polar residues" evidence="1">
    <location>
        <begin position="220"/>
        <end position="229"/>
    </location>
</feature>
<proteinExistence type="predicted"/>
<dbReference type="HOGENOM" id="CLU_029475_0_0_1"/>